<dbReference type="EMBL" id="MU825404">
    <property type="protein sequence ID" value="KAJ7391783.1"/>
    <property type="molecule type" value="Genomic_DNA"/>
</dbReference>
<dbReference type="Pfam" id="PF00001">
    <property type="entry name" value="7tm_1"/>
    <property type="match status" value="1"/>
</dbReference>
<keyword evidence="5" id="KW-0297">G-protein coupled receptor</keyword>
<evidence type="ECO:0000259" key="12">
    <source>
        <dbReference type="PROSITE" id="PS50262"/>
    </source>
</evidence>
<comment type="caution">
    <text evidence="13">The sequence shown here is derived from an EMBL/GenBank/DDBJ whole genome shotgun (WGS) entry which is preliminary data.</text>
</comment>
<dbReference type="SUPFAM" id="SSF81321">
    <property type="entry name" value="Family A G protein-coupled receptor-like"/>
    <property type="match status" value="1"/>
</dbReference>
<sequence length="383" mass="43915">MRIERENTRPTTLSAMNDSAQRGNSTETPFIHQLYSVEFVVICCIIYVLIMIASLLGNITVCVVILSTRSLRRSVNACFILSLSVSDLLTTCLVMPFELEQIISDAKWSHGEIMCNVWTTAYLLAVPTSILSLLALSFYRYRTLKDPLDRFKESPLMTRRRAFLIICILWAYSMLFSLAPVLGWKRFSKSVIGGVCFFNITAPYSFMSSVVNFLLPVLAACLINFRMYYVVLKLSRSSLQHDEHRKESQPNTLSKEPENMEELTKSKPIELSVNLLSTKQKHIELNRPQNENTVRRIQQKRNARAAKTTFLIVFSFAFCWLPYTILSMIANICRVCRVCVPPQVFQVLLMMGYLNSAINPILYSFRSLEFKKAVREMMGNKRG</sequence>
<name>A0A9X0DAP2_9CNID</name>
<evidence type="ECO:0000256" key="7">
    <source>
        <dbReference type="ARBA" id="ARBA00023157"/>
    </source>
</evidence>
<keyword evidence="4 11" id="KW-1133">Transmembrane helix</keyword>
<feature type="transmembrane region" description="Helical" evidence="11">
    <location>
        <begin position="310"/>
        <end position="332"/>
    </location>
</feature>
<accession>A0A9X0DAP2</accession>
<feature type="transmembrane region" description="Helical" evidence="11">
    <location>
        <begin position="78"/>
        <end position="97"/>
    </location>
</feature>
<evidence type="ECO:0000256" key="1">
    <source>
        <dbReference type="ARBA" id="ARBA00004651"/>
    </source>
</evidence>
<feature type="transmembrane region" description="Helical" evidence="11">
    <location>
        <begin position="344"/>
        <end position="365"/>
    </location>
</feature>
<comment type="subcellular location">
    <subcellularLocation>
        <location evidence="1">Cell membrane</location>
        <topology evidence="1">Multi-pass membrane protein</topology>
    </subcellularLocation>
</comment>
<dbReference type="InterPro" id="IPR017452">
    <property type="entry name" value="GPCR_Rhodpsn_7TM"/>
</dbReference>
<keyword evidence="9" id="KW-0807">Transducer</keyword>
<feature type="transmembrane region" description="Helical" evidence="11">
    <location>
        <begin position="204"/>
        <end position="225"/>
    </location>
</feature>
<dbReference type="GO" id="GO:0071880">
    <property type="term" value="P:adenylate cyclase-activating adrenergic receptor signaling pathway"/>
    <property type="evidence" value="ECO:0007669"/>
    <property type="project" value="TreeGrafter"/>
</dbReference>
<feature type="transmembrane region" description="Helical" evidence="11">
    <location>
        <begin position="39"/>
        <end position="66"/>
    </location>
</feature>
<organism evidence="13 14">
    <name type="scientific">Desmophyllum pertusum</name>
    <dbReference type="NCBI Taxonomy" id="174260"/>
    <lineage>
        <taxon>Eukaryota</taxon>
        <taxon>Metazoa</taxon>
        <taxon>Cnidaria</taxon>
        <taxon>Anthozoa</taxon>
        <taxon>Hexacorallia</taxon>
        <taxon>Scleractinia</taxon>
        <taxon>Caryophylliina</taxon>
        <taxon>Caryophylliidae</taxon>
        <taxon>Desmophyllum</taxon>
    </lineage>
</organism>
<protein>
    <submittedName>
        <fullName evidence="13">5-hydroxytryptamine receptor 1F</fullName>
    </submittedName>
</protein>
<dbReference type="Proteomes" id="UP001163046">
    <property type="component" value="Unassembled WGS sequence"/>
</dbReference>
<dbReference type="OrthoDB" id="5959950at2759"/>
<evidence type="ECO:0000256" key="11">
    <source>
        <dbReference type="SAM" id="Phobius"/>
    </source>
</evidence>
<reference evidence="13" key="1">
    <citation type="submission" date="2023-01" db="EMBL/GenBank/DDBJ databases">
        <title>Genome assembly of the deep-sea coral Lophelia pertusa.</title>
        <authorList>
            <person name="Herrera S."/>
            <person name="Cordes E."/>
        </authorList>
    </citation>
    <scope>NUCLEOTIDE SEQUENCE</scope>
    <source>
        <strain evidence="13">USNM1676648</strain>
        <tissue evidence="13">Polyp</tissue>
    </source>
</reference>
<dbReference type="PANTHER" id="PTHR24248">
    <property type="entry name" value="ADRENERGIC RECEPTOR-RELATED G-PROTEIN COUPLED RECEPTOR"/>
    <property type="match status" value="1"/>
</dbReference>
<evidence type="ECO:0000256" key="10">
    <source>
        <dbReference type="SAM" id="MobiDB-lite"/>
    </source>
</evidence>
<feature type="transmembrane region" description="Helical" evidence="11">
    <location>
        <begin position="162"/>
        <end position="184"/>
    </location>
</feature>
<feature type="domain" description="G-protein coupled receptors family 1 profile" evidence="12">
    <location>
        <begin position="57"/>
        <end position="363"/>
    </location>
</feature>
<evidence type="ECO:0000256" key="8">
    <source>
        <dbReference type="ARBA" id="ARBA00023170"/>
    </source>
</evidence>
<evidence type="ECO:0000313" key="13">
    <source>
        <dbReference type="EMBL" id="KAJ7391783.1"/>
    </source>
</evidence>
<dbReference type="PRINTS" id="PR00237">
    <property type="entry name" value="GPCRRHODOPSN"/>
</dbReference>
<dbReference type="Gene3D" id="1.20.1070.10">
    <property type="entry name" value="Rhodopsin 7-helix transmembrane proteins"/>
    <property type="match status" value="1"/>
</dbReference>
<keyword evidence="6 11" id="KW-0472">Membrane</keyword>
<dbReference type="PANTHER" id="PTHR24248:SF199">
    <property type="entry name" value="IP13425P-RELATED"/>
    <property type="match status" value="1"/>
</dbReference>
<evidence type="ECO:0000256" key="3">
    <source>
        <dbReference type="ARBA" id="ARBA00022692"/>
    </source>
</evidence>
<keyword evidence="8 13" id="KW-0675">Receptor</keyword>
<dbReference type="CDD" id="cd14967">
    <property type="entry name" value="7tmA_amine_R-like"/>
    <property type="match status" value="1"/>
</dbReference>
<dbReference type="PROSITE" id="PS50262">
    <property type="entry name" value="G_PROTEIN_RECEP_F1_2"/>
    <property type="match status" value="1"/>
</dbReference>
<evidence type="ECO:0000256" key="2">
    <source>
        <dbReference type="ARBA" id="ARBA00022475"/>
    </source>
</evidence>
<feature type="transmembrane region" description="Helical" evidence="11">
    <location>
        <begin position="117"/>
        <end position="141"/>
    </location>
</feature>
<evidence type="ECO:0000256" key="6">
    <source>
        <dbReference type="ARBA" id="ARBA00023136"/>
    </source>
</evidence>
<dbReference type="GO" id="GO:0005886">
    <property type="term" value="C:plasma membrane"/>
    <property type="evidence" value="ECO:0007669"/>
    <property type="project" value="UniProtKB-SubCell"/>
</dbReference>
<feature type="region of interest" description="Disordered" evidence="10">
    <location>
        <begin position="1"/>
        <end position="23"/>
    </location>
</feature>
<evidence type="ECO:0000256" key="9">
    <source>
        <dbReference type="ARBA" id="ARBA00023224"/>
    </source>
</evidence>
<keyword evidence="7" id="KW-1015">Disulfide bond</keyword>
<keyword evidence="3 11" id="KW-0812">Transmembrane</keyword>
<dbReference type="InterPro" id="IPR000276">
    <property type="entry name" value="GPCR_Rhodpsn"/>
</dbReference>
<evidence type="ECO:0000256" key="4">
    <source>
        <dbReference type="ARBA" id="ARBA00022989"/>
    </source>
</evidence>
<dbReference type="GO" id="GO:0004993">
    <property type="term" value="F:G protein-coupled serotonin receptor activity"/>
    <property type="evidence" value="ECO:0007669"/>
    <property type="project" value="UniProtKB-ARBA"/>
</dbReference>
<gene>
    <name evidence="13" type="primary">HTR1F_3</name>
    <name evidence="13" type="ORF">OS493_016070</name>
</gene>
<keyword evidence="2" id="KW-1003">Cell membrane</keyword>
<proteinExistence type="predicted"/>
<dbReference type="GO" id="GO:0043410">
    <property type="term" value="P:positive regulation of MAPK cascade"/>
    <property type="evidence" value="ECO:0007669"/>
    <property type="project" value="TreeGrafter"/>
</dbReference>
<evidence type="ECO:0000256" key="5">
    <source>
        <dbReference type="ARBA" id="ARBA00023040"/>
    </source>
</evidence>
<keyword evidence="14" id="KW-1185">Reference proteome</keyword>
<dbReference type="AlphaFoldDB" id="A0A9X0DAP2"/>
<feature type="compositionally biased region" description="Polar residues" evidence="10">
    <location>
        <begin position="9"/>
        <end position="23"/>
    </location>
</feature>
<evidence type="ECO:0000313" key="14">
    <source>
        <dbReference type="Proteomes" id="UP001163046"/>
    </source>
</evidence>